<evidence type="ECO:0000313" key="2">
    <source>
        <dbReference type="EMBL" id="CAA7046158.1"/>
    </source>
</evidence>
<gene>
    <name evidence="2" type="ORF">MERR_LOCUS33393</name>
</gene>
<organism evidence="2 3">
    <name type="scientific">Microthlaspi erraticum</name>
    <dbReference type="NCBI Taxonomy" id="1685480"/>
    <lineage>
        <taxon>Eukaryota</taxon>
        <taxon>Viridiplantae</taxon>
        <taxon>Streptophyta</taxon>
        <taxon>Embryophyta</taxon>
        <taxon>Tracheophyta</taxon>
        <taxon>Spermatophyta</taxon>
        <taxon>Magnoliopsida</taxon>
        <taxon>eudicotyledons</taxon>
        <taxon>Gunneridae</taxon>
        <taxon>Pentapetalae</taxon>
        <taxon>rosids</taxon>
        <taxon>malvids</taxon>
        <taxon>Brassicales</taxon>
        <taxon>Brassicaceae</taxon>
        <taxon>Coluteocarpeae</taxon>
        <taxon>Microthlaspi</taxon>
    </lineage>
</organism>
<sequence length="160" mass="17318">MELNPVLRQILPPSLLPINQHHRVANLETNGAKRRGGLENRGATGHEIFDDEASLILLEDSFDGFGGSVVFDLLTAHEHGDVVGDGDDGGDGESGVRDAADDVEGCGRRKGRDESLGDLSEEGRVRDDETEVDVNRRVDSGFELEVAEFHGADVVELENQ</sequence>
<comment type="caution">
    <text evidence="2">The sequence shown here is derived from an EMBL/GenBank/DDBJ whole genome shotgun (WGS) entry which is preliminary data.</text>
</comment>
<evidence type="ECO:0000313" key="3">
    <source>
        <dbReference type="Proteomes" id="UP000467841"/>
    </source>
</evidence>
<protein>
    <submittedName>
        <fullName evidence="2">Uncharacterized protein</fullName>
    </submittedName>
</protein>
<name>A0A6D2KDE6_9BRAS</name>
<keyword evidence="3" id="KW-1185">Reference proteome</keyword>
<proteinExistence type="predicted"/>
<dbReference type="AlphaFoldDB" id="A0A6D2KDE6"/>
<evidence type="ECO:0000256" key="1">
    <source>
        <dbReference type="SAM" id="MobiDB-lite"/>
    </source>
</evidence>
<accession>A0A6D2KDE6</accession>
<feature type="region of interest" description="Disordered" evidence="1">
    <location>
        <begin position="82"/>
        <end position="131"/>
    </location>
</feature>
<dbReference type="Proteomes" id="UP000467841">
    <property type="component" value="Unassembled WGS sequence"/>
</dbReference>
<dbReference type="EMBL" id="CACVBM020001340">
    <property type="protein sequence ID" value="CAA7046158.1"/>
    <property type="molecule type" value="Genomic_DNA"/>
</dbReference>
<feature type="compositionally biased region" description="Basic and acidic residues" evidence="1">
    <location>
        <begin position="94"/>
        <end position="131"/>
    </location>
</feature>
<reference evidence="2" key="1">
    <citation type="submission" date="2020-01" db="EMBL/GenBank/DDBJ databases">
        <authorList>
            <person name="Mishra B."/>
        </authorList>
    </citation>
    <scope>NUCLEOTIDE SEQUENCE [LARGE SCALE GENOMIC DNA]</scope>
</reference>